<organism evidence="1 2">
    <name type="scientific">Georgfuchsia toluolica</name>
    <dbReference type="NCBI Taxonomy" id="424218"/>
    <lineage>
        <taxon>Bacteria</taxon>
        <taxon>Pseudomonadati</taxon>
        <taxon>Pseudomonadota</taxon>
        <taxon>Betaproteobacteria</taxon>
        <taxon>Nitrosomonadales</taxon>
        <taxon>Sterolibacteriaceae</taxon>
        <taxon>Georgfuchsia</taxon>
    </lineage>
</organism>
<keyword evidence="2" id="KW-1185">Reference proteome</keyword>
<dbReference type="RefSeq" id="WP_220635080.1">
    <property type="nucleotide sequence ID" value="NZ_CAJQUM010000001.1"/>
</dbReference>
<accession>A0A916J475</accession>
<gene>
    <name evidence="1" type="ORF">GTOL_10960</name>
</gene>
<dbReference type="Proteomes" id="UP000742786">
    <property type="component" value="Unassembled WGS sequence"/>
</dbReference>
<dbReference type="InterPro" id="IPR025737">
    <property type="entry name" value="FApF"/>
</dbReference>
<dbReference type="AlphaFoldDB" id="A0A916J475"/>
<proteinExistence type="predicted"/>
<sequence>MNLTYLPGRFTARRGIITLALAALTLQGSPTGATEQGGSSYPVGVELGYGDMLPPGVYNLAYFSHAEASSLKGNSGQDLGWARYRLTADTISYRMQYVWDTTLIGASVETALVLPFPAIDLEKRVSSALPDTSGRRFGMTDPLLVPLRLTWRGESINHSAALEIIAPLGAYDVNAKVNTGRNYWQFAPAYALTWRPTAEIPIGLKLRYGINTRNKDSHYQSGDELTLEYNVGYKLSPAMTLGFQGYFFRQTTDDELNGQATSATNGRLFGSGIGNRGSTNTIGPFLSYRFSPRFAVTAKYQQDYDVKNRGEFKRFWLQTLLPF</sequence>
<name>A0A916J475_9PROT</name>
<comment type="caution">
    <text evidence="1">The sequence shown here is derived from an EMBL/GenBank/DDBJ whole genome shotgun (WGS) entry which is preliminary data.</text>
</comment>
<protein>
    <submittedName>
        <fullName evidence="1">Phenol degradation protein MetA</fullName>
    </submittedName>
</protein>
<dbReference type="EMBL" id="CAJQUM010000001">
    <property type="protein sequence ID" value="CAG4883078.1"/>
    <property type="molecule type" value="Genomic_DNA"/>
</dbReference>
<evidence type="ECO:0000313" key="1">
    <source>
        <dbReference type="EMBL" id="CAG4883078.1"/>
    </source>
</evidence>
<evidence type="ECO:0000313" key="2">
    <source>
        <dbReference type="Proteomes" id="UP000742786"/>
    </source>
</evidence>
<dbReference type="Pfam" id="PF13557">
    <property type="entry name" value="Phenol_MetA_deg"/>
    <property type="match status" value="1"/>
</dbReference>
<reference evidence="1" key="1">
    <citation type="submission" date="2021-04" db="EMBL/GenBank/DDBJ databases">
        <authorList>
            <person name="Hornung B."/>
        </authorList>
    </citation>
    <scope>NUCLEOTIDE SEQUENCE</scope>
    <source>
        <strain evidence="1">G5G6</strain>
    </source>
</reference>